<dbReference type="Pfam" id="PF00067">
    <property type="entry name" value="p450"/>
    <property type="match status" value="1"/>
</dbReference>
<dbReference type="EMBL" id="LHQN01025829">
    <property type="protein sequence ID" value="KOC58664.1"/>
    <property type="molecule type" value="Genomic_DNA"/>
</dbReference>
<proteinExistence type="inferred from homology"/>
<dbReference type="STRING" id="597456.A0A0L7QJB9"/>
<dbReference type="GO" id="GO:0005789">
    <property type="term" value="C:endoplasmic reticulum membrane"/>
    <property type="evidence" value="ECO:0007669"/>
    <property type="project" value="UniProtKB-SubCell"/>
</dbReference>
<comment type="similarity">
    <text evidence="4">Belongs to the cytochrome P450 family.</text>
</comment>
<dbReference type="AlphaFoldDB" id="A0A0L7QJB9"/>
<keyword evidence="12" id="KW-0472">Membrane</keyword>
<feature type="non-terminal residue" evidence="13">
    <location>
        <position position="1"/>
    </location>
</feature>
<evidence type="ECO:0000256" key="10">
    <source>
        <dbReference type="ARBA" id="ARBA00023004"/>
    </source>
</evidence>
<comment type="subcellular location">
    <subcellularLocation>
        <location evidence="3">Endoplasmic reticulum membrane</location>
        <topology evidence="3">Peripheral membrane protein</topology>
    </subcellularLocation>
    <subcellularLocation>
        <location evidence="2">Microsome membrane</location>
        <topology evidence="2">Peripheral membrane protein</topology>
    </subcellularLocation>
</comment>
<dbReference type="Gene3D" id="1.10.630.10">
    <property type="entry name" value="Cytochrome P450"/>
    <property type="match status" value="1"/>
</dbReference>
<keyword evidence="5" id="KW-0349">Heme</keyword>
<evidence type="ECO:0000256" key="3">
    <source>
        <dbReference type="ARBA" id="ARBA00004406"/>
    </source>
</evidence>
<evidence type="ECO:0000256" key="7">
    <source>
        <dbReference type="ARBA" id="ARBA00022824"/>
    </source>
</evidence>
<evidence type="ECO:0000256" key="8">
    <source>
        <dbReference type="ARBA" id="ARBA00022848"/>
    </source>
</evidence>
<name>A0A0L7QJB9_9HYME</name>
<dbReference type="Proteomes" id="UP000053825">
    <property type="component" value="Unassembled WGS sequence"/>
</dbReference>
<dbReference type="PANTHER" id="PTHR24292:SF54">
    <property type="entry name" value="CYP9F3-RELATED"/>
    <property type="match status" value="1"/>
</dbReference>
<evidence type="ECO:0000256" key="6">
    <source>
        <dbReference type="ARBA" id="ARBA00022723"/>
    </source>
</evidence>
<keyword evidence="8" id="KW-0492">Microsome</keyword>
<evidence type="ECO:0000256" key="9">
    <source>
        <dbReference type="ARBA" id="ARBA00023002"/>
    </source>
</evidence>
<dbReference type="GO" id="GO:0004497">
    <property type="term" value="F:monooxygenase activity"/>
    <property type="evidence" value="ECO:0007669"/>
    <property type="project" value="UniProtKB-KW"/>
</dbReference>
<protein>
    <submittedName>
        <fullName evidence="13">Cytochrome P450 6B1</fullName>
    </submittedName>
</protein>
<evidence type="ECO:0000256" key="12">
    <source>
        <dbReference type="ARBA" id="ARBA00023136"/>
    </source>
</evidence>
<dbReference type="SUPFAM" id="SSF48264">
    <property type="entry name" value="Cytochrome P450"/>
    <property type="match status" value="1"/>
</dbReference>
<gene>
    <name evidence="13" type="ORF">WH47_07107</name>
</gene>
<keyword evidence="9" id="KW-0560">Oxidoreductase</keyword>
<evidence type="ECO:0000256" key="4">
    <source>
        <dbReference type="ARBA" id="ARBA00010617"/>
    </source>
</evidence>
<dbReference type="InterPro" id="IPR036396">
    <property type="entry name" value="Cyt_P450_sf"/>
</dbReference>
<keyword evidence="6" id="KW-0479">Metal-binding</keyword>
<reference evidence="14" key="1">
    <citation type="submission" date="2015-07" db="EMBL/GenBank/DDBJ databases">
        <title>The genome of Habropoda laboriosa.</title>
        <authorList>
            <person name="Pan H."/>
            <person name="Kapheim K."/>
        </authorList>
    </citation>
    <scope>NUCLEOTIDE SEQUENCE [LARGE SCALE GENOMIC DNA]</scope>
</reference>
<dbReference type="GO" id="GO:0016705">
    <property type="term" value="F:oxidoreductase activity, acting on paired donors, with incorporation or reduction of molecular oxygen"/>
    <property type="evidence" value="ECO:0007669"/>
    <property type="project" value="InterPro"/>
</dbReference>
<keyword evidence="10" id="KW-0408">Iron</keyword>
<keyword evidence="7" id="KW-0256">Endoplasmic reticulum</keyword>
<evidence type="ECO:0000256" key="5">
    <source>
        <dbReference type="ARBA" id="ARBA00022617"/>
    </source>
</evidence>
<dbReference type="InterPro" id="IPR050476">
    <property type="entry name" value="Insect_CytP450_Detox"/>
</dbReference>
<dbReference type="GO" id="GO:0005506">
    <property type="term" value="F:iron ion binding"/>
    <property type="evidence" value="ECO:0007669"/>
    <property type="project" value="InterPro"/>
</dbReference>
<keyword evidence="14" id="KW-1185">Reference proteome</keyword>
<evidence type="ECO:0000256" key="11">
    <source>
        <dbReference type="ARBA" id="ARBA00023033"/>
    </source>
</evidence>
<evidence type="ECO:0000313" key="13">
    <source>
        <dbReference type="EMBL" id="KOC58664.1"/>
    </source>
</evidence>
<dbReference type="GO" id="GO:0020037">
    <property type="term" value="F:heme binding"/>
    <property type="evidence" value="ECO:0007669"/>
    <property type="project" value="InterPro"/>
</dbReference>
<evidence type="ECO:0000256" key="2">
    <source>
        <dbReference type="ARBA" id="ARBA00004174"/>
    </source>
</evidence>
<dbReference type="PANTHER" id="PTHR24292">
    <property type="entry name" value="CYTOCHROME P450"/>
    <property type="match status" value="1"/>
</dbReference>
<keyword evidence="11" id="KW-0503">Monooxygenase</keyword>
<comment type="caution">
    <text evidence="13">The sequence shown here is derived from an EMBL/GenBank/DDBJ whole genome shotgun (WGS) entry which is preliminary data.</text>
</comment>
<sequence length="105" mass="12071">FWKVRGVPGPKPVPVFGNIKDAMLLRTALSNILRDLYQEYKDEPMIGIFTRRTPALIIRDPELIKDVLIRDFSKFSDRGIPFDEKVNVGARKTMLSLTRLPQLTD</sequence>
<accession>A0A0L7QJB9</accession>
<evidence type="ECO:0000256" key="1">
    <source>
        <dbReference type="ARBA" id="ARBA00001971"/>
    </source>
</evidence>
<comment type="cofactor">
    <cofactor evidence="1">
        <name>heme</name>
        <dbReference type="ChEBI" id="CHEBI:30413"/>
    </cofactor>
</comment>
<evidence type="ECO:0000313" key="14">
    <source>
        <dbReference type="Proteomes" id="UP000053825"/>
    </source>
</evidence>
<organism evidence="13 14">
    <name type="scientific">Habropoda laboriosa</name>
    <dbReference type="NCBI Taxonomy" id="597456"/>
    <lineage>
        <taxon>Eukaryota</taxon>
        <taxon>Metazoa</taxon>
        <taxon>Ecdysozoa</taxon>
        <taxon>Arthropoda</taxon>
        <taxon>Hexapoda</taxon>
        <taxon>Insecta</taxon>
        <taxon>Pterygota</taxon>
        <taxon>Neoptera</taxon>
        <taxon>Endopterygota</taxon>
        <taxon>Hymenoptera</taxon>
        <taxon>Apocrita</taxon>
        <taxon>Aculeata</taxon>
        <taxon>Apoidea</taxon>
        <taxon>Anthophila</taxon>
        <taxon>Apidae</taxon>
        <taxon>Habropoda</taxon>
    </lineage>
</organism>
<dbReference type="InterPro" id="IPR001128">
    <property type="entry name" value="Cyt_P450"/>
</dbReference>